<dbReference type="EMBL" id="JAULSO010000001">
    <property type="protein sequence ID" value="KAK3695165.1"/>
    <property type="molecule type" value="Genomic_DNA"/>
</dbReference>
<dbReference type="GO" id="GO:0000978">
    <property type="term" value="F:RNA polymerase II cis-regulatory region sequence-specific DNA binding"/>
    <property type="evidence" value="ECO:0007669"/>
    <property type="project" value="TreeGrafter"/>
</dbReference>
<comment type="subunit">
    <text evidence="9">Component of the Mediator complex.</text>
</comment>
<keyword evidence="7 9" id="KW-0539">Nucleus</keyword>
<dbReference type="Proteomes" id="UP001270362">
    <property type="component" value="Unassembled WGS sequence"/>
</dbReference>
<keyword evidence="4 9" id="KW-0805">Transcription regulation</keyword>
<dbReference type="GO" id="GO:0070847">
    <property type="term" value="C:core mediator complex"/>
    <property type="evidence" value="ECO:0007669"/>
    <property type="project" value="TreeGrafter"/>
</dbReference>
<dbReference type="Gene3D" id="6.10.250.2610">
    <property type="match status" value="1"/>
</dbReference>
<feature type="region of interest" description="Disordered" evidence="10">
    <location>
        <begin position="182"/>
        <end position="250"/>
    </location>
</feature>
<comment type="similarity">
    <text evidence="2 9">Belongs to the Mediator complex subunit 8 family.</text>
</comment>
<name>A0AAE0XKP6_9PEZI</name>
<dbReference type="GO" id="GO:0016592">
    <property type="term" value="C:mediator complex"/>
    <property type="evidence" value="ECO:0007669"/>
    <property type="project" value="InterPro"/>
</dbReference>
<evidence type="ECO:0000313" key="11">
    <source>
        <dbReference type="EMBL" id="KAK3695165.1"/>
    </source>
</evidence>
<evidence type="ECO:0000256" key="9">
    <source>
        <dbReference type="RuleBase" id="RU364144"/>
    </source>
</evidence>
<protein>
    <recommendedName>
        <fullName evidence="3 9">Mediator of RNA polymerase II transcription subunit 8</fullName>
    </recommendedName>
    <alternativeName>
        <fullName evidence="8 9">Mediator complex subunit 8</fullName>
    </alternativeName>
</protein>
<organism evidence="11 12">
    <name type="scientific">Podospora appendiculata</name>
    <dbReference type="NCBI Taxonomy" id="314037"/>
    <lineage>
        <taxon>Eukaryota</taxon>
        <taxon>Fungi</taxon>
        <taxon>Dikarya</taxon>
        <taxon>Ascomycota</taxon>
        <taxon>Pezizomycotina</taxon>
        <taxon>Sordariomycetes</taxon>
        <taxon>Sordariomycetidae</taxon>
        <taxon>Sordariales</taxon>
        <taxon>Podosporaceae</taxon>
        <taxon>Podospora</taxon>
    </lineage>
</organism>
<comment type="caution">
    <text evidence="11">The sequence shown here is derived from an EMBL/GenBank/DDBJ whole genome shotgun (WGS) entry which is preliminary data.</text>
</comment>
<dbReference type="GO" id="GO:0006357">
    <property type="term" value="P:regulation of transcription by RNA polymerase II"/>
    <property type="evidence" value="ECO:0007669"/>
    <property type="project" value="InterPro"/>
</dbReference>
<comment type="function">
    <text evidence="9">Component of the Mediator complex, a coactivator involved in the regulated transcription of nearly all RNA polymerase II-dependent genes. Mediator functions as a bridge to convey information from gene-specific regulatory proteins to the basal RNA polymerase II transcription machinery. Mediator is recruited to promoters by direct interactions with regulatory proteins and serves as a scaffold for the assembly of a functional preinitiation complex with RNA polymerase II and the general transcription factors.</text>
</comment>
<comment type="subcellular location">
    <subcellularLocation>
        <location evidence="1 9">Nucleus</location>
    </subcellularLocation>
</comment>
<dbReference type="InterPro" id="IPR019364">
    <property type="entry name" value="Mediatior_Med8_fun/met"/>
</dbReference>
<dbReference type="AlphaFoldDB" id="A0AAE0XKP6"/>
<evidence type="ECO:0000256" key="2">
    <source>
        <dbReference type="ARBA" id="ARBA00005716"/>
    </source>
</evidence>
<feature type="region of interest" description="Disordered" evidence="10">
    <location>
        <begin position="123"/>
        <end position="157"/>
    </location>
</feature>
<evidence type="ECO:0000256" key="1">
    <source>
        <dbReference type="ARBA" id="ARBA00004123"/>
    </source>
</evidence>
<dbReference type="PANTHER" id="PTHR13074:SF9">
    <property type="entry name" value="MEDIATOR OF RNA POLYMERASE II TRANSCRIPTION SUBUNIT 8"/>
    <property type="match status" value="1"/>
</dbReference>
<keyword evidence="6 9" id="KW-0804">Transcription</keyword>
<feature type="compositionally biased region" description="Basic and acidic residues" evidence="10">
    <location>
        <begin position="279"/>
        <end position="292"/>
    </location>
</feature>
<reference evidence="11" key="2">
    <citation type="submission" date="2023-06" db="EMBL/GenBank/DDBJ databases">
        <authorList>
            <consortium name="Lawrence Berkeley National Laboratory"/>
            <person name="Haridas S."/>
            <person name="Hensen N."/>
            <person name="Bonometti L."/>
            <person name="Westerberg I."/>
            <person name="Brannstrom I.O."/>
            <person name="Guillou S."/>
            <person name="Cros-Aarteil S."/>
            <person name="Calhoun S."/>
            <person name="Kuo A."/>
            <person name="Mondo S."/>
            <person name="Pangilinan J."/>
            <person name="Riley R."/>
            <person name="Labutti K."/>
            <person name="Andreopoulos B."/>
            <person name="Lipzen A."/>
            <person name="Chen C."/>
            <person name="Yanf M."/>
            <person name="Daum C."/>
            <person name="Ng V."/>
            <person name="Clum A."/>
            <person name="Steindorff A."/>
            <person name="Ohm R."/>
            <person name="Martin F."/>
            <person name="Silar P."/>
            <person name="Natvig D."/>
            <person name="Lalanne C."/>
            <person name="Gautier V."/>
            <person name="Ament-Velasquez S.L."/>
            <person name="Kruys A."/>
            <person name="Hutchinson M.I."/>
            <person name="Powell A.J."/>
            <person name="Barry K."/>
            <person name="Miller A.N."/>
            <person name="Grigoriev I.V."/>
            <person name="Debuchy R."/>
            <person name="Gladieux P."/>
            <person name="Thoren M.H."/>
            <person name="Johannesson H."/>
        </authorList>
    </citation>
    <scope>NUCLEOTIDE SEQUENCE</scope>
    <source>
        <strain evidence="11">CBS 314.62</strain>
    </source>
</reference>
<accession>A0AAE0XKP6</accession>
<dbReference type="PANTHER" id="PTHR13074">
    <property type="entry name" value="MEDIATOR OF RNA POLYMERASE II TRANSCRIPTION SUBUNIT 8"/>
    <property type="match status" value="1"/>
</dbReference>
<evidence type="ECO:0000256" key="8">
    <source>
        <dbReference type="ARBA" id="ARBA00031261"/>
    </source>
</evidence>
<keyword evidence="12" id="KW-1185">Reference proteome</keyword>
<gene>
    <name evidence="9" type="primary">MED8</name>
    <name evidence="11" type="ORF">B0T22DRAFT_96345</name>
</gene>
<evidence type="ECO:0000313" key="12">
    <source>
        <dbReference type="Proteomes" id="UP001270362"/>
    </source>
</evidence>
<evidence type="ECO:0000256" key="4">
    <source>
        <dbReference type="ARBA" id="ARBA00023015"/>
    </source>
</evidence>
<keyword evidence="5 9" id="KW-0010">Activator</keyword>
<evidence type="ECO:0000256" key="3">
    <source>
        <dbReference type="ARBA" id="ARBA00020637"/>
    </source>
</evidence>
<evidence type="ECO:0000256" key="5">
    <source>
        <dbReference type="ARBA" id="ARBA00023159"/>
    </source>
</evidence>
<reference evidence="11" key="1">
    <citation type="journal article" date="2023" name="Mol. Phylogenet. Evol.">
        <title>Genome-scale phylogeny and comparative genomics of the fungal order Sordariales.</title>
        <authorList>
            <person name="Hensen N."/>
            <person name="Bonometti L."/>
            <person name="Westerberg I."/>
            <person name="Brannstrom I.O."/>
            <person name="Guillou S."/>
            <person name="Cros-Aarteil S."/>
            <person name="Calhoun S."/>
            <person name="Haridas S."/>
            <person name="Kuo A."/>
            <person name="Mondo S."/>
            <person name="Pangilinan J."/>
            <person name="Riley R."/>
            <person name="LaButti K."/>
            <person name="Andreopoulos B."/>
            <person name="Lipzen A."/>
            <person name="Chen C."/>
            <person name="Yan M."/>
            <person name="Daum C."/>
            <person name="Ng V."/>
            <person name="Clum A."/>
            <person name="Steindorff A."/>
            <person name="Ohm R.A."/>
            <person name="Martin F."/>
            <person name="Silar P."/>
            <person name="Natvig D.O."/>
            <person name="Lalanne C."/>
            <person name="Gautier V."/>
            <person name="Ament-Velasquez S.L."/>
            <person name="Kruys A."/>
            <person name="Hutchinson M.I."/>
            <person name="Powell A.J."/>
            <person name="Barry K."/>
            <person name="Miller A.N."/>
            <person name="Grigoriev I.V."/>
            <person name="Debuchy R."/>
            <person name="Gladieux P."/>
            <person name="Hiltunen Thoren M."/>
            <person name="Johannesson H."/>
        </authorList>
    </citation>
    <scope>NUCLEOTIDE SEQUENCE</scope>
    <source>
        <strain evidence="11">CBS 314.62</strain>
    </source>
</reference>
<dbReference type="Pfam" id="PF10232">
    <property type="entry name" value="Med8"/>
    <property type="match status" value="1"/>
</dbReference>
<proteinExistence type="inferred from homology"/>
<sequence>MASLNLAPEELKQLEMMRNRFLQLNNSLDSLLQNVSTSQPLPSRESLQASASILQHNLKSVQDITNDNAELFQRVTVHPSTNFPGRTQEHILLQLLRKKLEPNVEIWVEEARDAARSAGIDASKLGTGKVGGDGGYGEEDDDDYGVDQGDGPSDPFNDEWADIRDACFEGIKGYIENQAREPYTAAEREMGTQNVRTGLKRSLDDESDEEDEDDFENESSEDEEDDDDMMDVDKVATGIPPPVQAAPPSGKAAVKIPAVQPEVVLWWTAGGDTNLPRNIDMEFDRKAREANRRPGPPR</sequence>
<dbReference type="Gene3D" id="1.20.58.1710">
    <property type="match status" value="1"/>
</dbReference>
<feature type="compositionally biased region" description="Acidic residues" evidence="10">
    <location>
        <begin position="136"/>
        <end position="145"/>
    </location>
</feature>
<feature type="compositionally biased region" description="Acidic residues" evidence="10">
    <location>
        <begin position="205"/>
        <end position="230"/>
    </location>
</feature>
<evidence type="ECO:0000256" key="7">
    <source>
        <dbReference type="ARBA" id="ARBA00023242"/>
    </source>
</evidence>
<feature type="region of interest" description="Disordered" evidence="10">
    <location>
        <begin position="270"/>
        <end position="298"/>
    </location>
</feature>
<evidence type="ECO:0000256" key="6">
    <source>
        <dbReference type="ARBA" id="ARBA00023163"/>
    </source>
</evidence>
<dbReference type="GO" id="GO:0003712">
    <property type="term" value="F:transcription coregulator activity"/>
    <property type="evidence" value="ECO:0007669"/>
    <property type="project" value="InterPro"/>
</dbReference>
<evidence type="ECO:0000256" key="10">
    <source>
        <dbReference type="SAM" id="MobiDB-lite"/>
    </source>
</evidence>